<dbReference type="Proteomes" id="UP000823775">
    <property type="component" value="Unassembled WGS sequence"/>
</dbReference>
<evidence type="ECO:0000256" key="1">
    <source>
        <dbReference type="ARBA" id="ARBA00022679"/>
    </source>
</evidence>
<gene>
    <name evidence="3" type="ORF">HAX54_031217</name>
</gene>
<dbReference type="InterPro" id="IPR023213">
    <property type="entry name" value="CAT-like_dom_sf"/>
</dbReference>
<evidence type="ECO:0000313" key="4">
    <source>
        <dbReference type="Proteomes" id="UP000823775"/>
    </source>
</evidence>
<dbReference type="PANTHER" id="PTHR31625">
    <property type="match status" value="1"/>
</dbReference>
<keyword evidence="1" id="KW-0808">Transferase</keyword>
<evidence type="ECO:0000256" key="2">
    <source>
        <dbReference type="ARBA" id="ARBA00023315"/>
    </source>
</evidence>
<dbReference type="InterPro" id="IPR051504">
    <property type="entry name" value="Plant_metabolite_acyltrans"/>
</dbReference>
<proteinExistence type="predicted"/>
<keyword evidence="4" id="KW-1185">Reference proteome</keyword>
<keyword evidence="2" id="KW-0012">Acyltransferase</keyword>
<name>A0ABS8SBW4_DATST</name>
<evidence type="ECO:0000313" key="3">
    <source>
        <dbReference type="EMBL" id="MCD7456300.1"/>
    </source>
</evidence>
<reference evidence="3 4" key="1">
    <citation type="journal article" date="2021" name="BMC Genomics">
        <title>Datura genome reveals duplications of psychoactive alkaloid biosynthetic genes and high mutation rate following tissue culture.</title>
        <authorList>
            <person name="Rajewski A."/>
            <person name="Carter-House D."/>
            <person name="Stajich J."/>
            <person name="Litt A."/>
        </authorList>
    </citation>
    <scope>NUCLEOTIDE SEQUENCE [LARGE SCALE GENOMIC DNA]</scope>
    <source>
        <strain evidence="3">AR-01</strain>
    </source>
</reference>
<protein>
    <submittedName>
        <fullName evidence="3">Uncharacterized protein</fullName>
    </submittedName>
</protein>
<dbReference type="EMBL" id="JACEIK010000394">
    <property type="protein sequence ID" value="MCD7456300.1"/>
    <property type="molecule type" value="Genomic_DNA"/>
</dbReference>
<organism evidence="3 4">
    <name type="scientific">Datura stramonium</name>
    <name type="common">Jimsonweed</name>
    <name type="synonym">Common thornapple</name>
    <dbReference type="NCBI Taxonomy" id="4076"/>
    <lineage>
        <taxon>Eukaryota</taxon>
        <taxon>Viridiplantae</taxon>
        <taxon>Streptophyta</taxon>
        <taxon>Embryophyta</taxon>
        <taxon>Tracheophyta</taxon>
        <taxon>Spermatophyta</taxon>
        <taxon>Magnoliopsida</taxon>
        <taxon>eudicotyledons</taxon>
        <taxon>Gunneridae</taxon>
        <taxon>Pentapetalae</taxon>
        <taxon>asterids</taxon>
        <taxon>lamiids</taxon>
        <taxon>Solanales</taxon>
        <taxon>Solanaceae</taxon>
        <taxon>Solanoideae</taxon>
        <taxon>Datureae</taxon>
        <taxon>Datura</taxon>
    </lineage>
</organism>
<sequence>MASMIEQCQVAPPPGCAAELTLPLTYFDVVWTGDSVSAILLRVIWISIVSLVIILENAKDFYPFAPQIQKLSVPKGIAGFQKTWALLNKFGGNEQFLADGLIPFYDRKGFTIAAELIGETIQKRMKDEEWIVKCECIRELRNVDLNLTLSVSGSPKLDLCAVDFGWGRPEKVEFLSIDNAKGVSMSVSKYKDSDKDLEGSEDDNNPLKGFVQKLEYEGVPKYCKHSNREIQDQHTRGLVVVYAKATIAEEEDFGEVSRVVHSQINGLWTQLGDLNKILSTDEKKGGIPHTLAKSIDFINR</sequence>
<comment type="caution">
    <text evidence="3">The sequence shown here is derived from an EMBL/GenBank/DDBJ whole genome shotgun (WGS) entry which is preliminary data.</text>
</comment>
<accession>A0ABS8SBW4</accession>
<dbReference type="Gene3D" id="3.30.559.10">
    <property type="entry name" value="Chloramphenicol acetyltransferase-like domain"/>
    <property type="match status" value="1"/>
</dbReference>